<gene>
    <name evidence="1" type="ORF">SCWH03_58650</name>
</gene>
<dbReference type="EMBL" id="BLLG01000054">
    <property type="protein sequence ID" value="GFH39596.1"/>
    <property type="molecule type" value="Genomic_DNA"/>
</dbReference>
<evidence type="ECO:0000313" key="2">
    <source>
        <dbReference type="Proteomes" id="UP000484988"/>
    </source>
</evidence>
<evidence type="ECO:0000313" key="1">
    <source>
        <dbReference type="EMBL" id="GFH39596.1"/>
    </source>
</evidence>
<name>A0A6A0B3D8_9ACTN</name>
<dbReference type="Proteomes" id="UP000484988">
    <property type="component" value="Unassembled WGS sequence"/>
</dbReference>
<dbReference type="RefSeq" id="WP_173267752.1">
    <property type="nucleotide sequence ID" value="NZ_BLLG01000054.1"/>
</dbReference>
<comment type="caution">
    <text evidence="1">The sequence shown here is derived from an EMBL/GenBank/DDBJ whole genome shotgun (WGS) entry which is preliminary data.</text>
</comment>
<proteinExistence type="predicted"/>
<sequence>MIDYTAEEIRRLLHQTLWHVTIPHAIVFAQSLWRRAHQAVARRIHYERHQRQASKALL</sequence>
<keyword evidence="2" id="KW-1185">Reference proteome</keyword>
<protein>
    <submittedName>
        <fullName evidence="1">Uncharacterized protein</fullName>
    </submittedName>
</protein>
<reference evidence="1 2" key="1">
    <citation type="submission" date="2020-02" db="EMBL/GenBank/DDBJ databases">
        <title>Whole Genome Shotgun Sequence of Streptomyces sp. strain CWH03.</title>
        <authorList>
            <person name="Dohra H."/>
            <person name="Kodani S."/>
            <person name="Yamamura H."/>
        </authorList>
    </citation>
    <scope>NUCLEOTIDE SEQUENCE [LARGE SCALE GENOMIC DNA]</scope>
    <source>
        <strain evidence="1 2">CWH03</strain>
    </source>
</reference>
<accession>A0A6A0B3D8</accession>
<organism evidence="1 2">
    <name type="scientific">Streptomyces pacificus</name>
    <dbReference type="NCBI Taxonomy" id="2705029"/>
    <lineage>
        <taxon>Bacteria</taxon>
        <taxon>Bacillati</taxon>
        <taxon>Actinomycetota</taxon>
        <taxon>Actinomycetes</taxon>
        <taxon>Kitasatosporales</taxon>
        <taxon>Streptomycetaceae</taxon>
        <taxon>Streptomyces</taxon>
    </lineage>
</organism>
<dbReference type="AlphaFoldDB" id="A0A6A0B3D8"/>